<dbReference type="KEGG" id="dba:Dbac_3260"/>
<evidence type="ECO:0000313" key="2">
    <source>
        <dbReference type="Proteomes" id="UP000002216"/>
    </source>
</evidence>
<dbReference type="EMBL" id="CP001629">
    <property type="protein sequence ID" value="ACU91334.1"/>
    <property type="molecule type" value="Genomic_DNA"/>
</dbReference>
<dbReference type="Proteomes" id="UP000002216">
    <property type="component" value="Chromosome"/>
</dbReference>
<dbReference type="InterPro" id="IPR043148">
    <property type="entry name" value="TagF_C"/>
</dbReference>
<reference evidence="1 2" key="1">
    <citation type="journal article" date="2009" name="Stand. Genomic Sci.">
        <title>Complete genome sequence of Desulfomicrobium baculatum type strain (X).</title>
        <authorList>
            <person name="Copeland A."/>
            <person name="Spring S."/>
            <person name="Goker M."/>
            <person name="Schneider S."/>
            <person name="Lapidus A."/>
            <person name="Del Rio T.G."/>
            <person name="Tice H."/>
            <person name="Cheng J.F."/>
            <person name="Chen F."/>
            <person name="Nolan M."/>
            <person name="Bruce D."/>
            <person name="Goodwin L."/>
            <person name="Pitluck S."/>
            <person name="Ivanova N."/>
            <person name="Mavrommatis K."/>
            <person name="Ovchinnikova G."/>
            <person name="Pati A."/>
            <person name="Chen A."/>
            <person name="Palaniappan K."/>
            <person name="Land M."/>
            <person name="Hauser L."/>
            <person name="Chang Y.J."/>
            <person name="Jeffries C.C."/>
            <person name="Meincke L."/>
            <person name="Sims D."/>
            <person name="Brettin T."/>
            <person name="Detter J.C."/>
            <person name="Han C."/>
            <person name="Chain P."/>
            <person name="Bristow J."/>
            <person name="Eisen J.A."/>
            <person name="Markowitz V."/>
            <person name="Hugenholtz P."/>
            <person name="Kyrpides N.C."/>
            <person name="Klenk H.P."/>
            <person name="Lucas S."/>
        </authorList>
    </citation>
    <scope>NUCLEOTIDE SEQUENCE [LARGE SCALE GENOMIC DNA]</scope>
    <source>
        <strain evidence="2">DSM 4028 / VKM B-1378 / X</strain>
    </source>
</reference>
<accession>C7LP18</accession>
<protein>
    <submittedName>
        <fullName evidence="1">Uncharacterized protein</fullName>
    </submittedName>
</protein>
<dbReference type="AlphaFoldDB" id="C7LP18"/>
<dbReference type="Gene3D" id="3.40.50.12580">
    <property type="match status" value="1"/>
</dbReference>
<keyword evidence="2" id="KW-1185">Reference proteome</keyword>
<name>C7LP18_DESBD</name>
<dbReference type="HOGENOM" id="CLU_645164_0_0_7"/>
<sequence length="425" mass="48722">MDKFIHLRKLFTHRVRRCVSIIQGIACPDSYLNLKKCDVLLLCHDVNRGYIYEGKAYSPLIDSMRYYFERAGLSCSSIASPYSLITEQLAFGSPVSVNRSYFVGQVRSKFNHFIGAKLSMKNGAFSLWLKIINCCRPKLVIGIQPCLQLCRVCKMMNIPVYDLQHGVICEEESWYRENIKDGMDIKGLPSGFLCWDAASAGTLKKWASPKGCKIYAVGNPWVKRFVEKNNDDVLVKEAINDFVFDNCGRLNILISLQWGLKDHGYSCSKNQFMPDCLEELIKKYQNCFNWLIRLHPVQTCGKEKILVNKYLQDKFGASNNVEWVQATKTPLPILLNITDAHITFWSSVTVEAAWYGIQTALLDPEIAYSGKRANMFAYERSIKVAHVLPLEVSKIENWLFNAVGKKVRDNAIDFRDFDKFINFYL</sequence>
<organism evidence="1 2">
    <name type="scientific">Desulfomicrobium baculatum (strain DSM 4028 / VKM B-1378 / X)</name>
    <name type="common">Desulfovibrio baculatus</name>
    <dbReference type="NCBI Taxonomy" id="525897"/>
    <lineage>
        <taxon>Bacteria</taxon>
        <taxon>Pseudomonadati</taxon>
        <taxon>Thermodesulfobacteriota</taxon>
        <taxon>Desulfovibrionia</taxon>
        <taxon>Desulfovibrionales</taxon>
        <taxon>Desulfomicrobiaceae</taxon>
        <taxon>Desulfomicrobium</taxon>
    </lineage>
</organism>
<evidence type="ECO:0000313" key="1">
    <source>
        <dbReference type="EMBL" id="ACU91334.1"/>
    </source>
</evidence>
<dbReference type="STRING" id="525897.Dbac_3260"/>
<proteinExistence type="predicted"/>
<gene>
    <name evidence="1" type="ordered locus">Dbac_3260</name>
</gene>